<dbReference type="EMBL" id="JAWWNJ010000130">
    <property type="protein sequence ID" value="KAK6987637.1"/>
    <property type="molecule type" value="Genomic_DNA"/>
</dbReference>
<evidence type="ECO:0000313" key="1">
    <source>
        <dbReference type="EMBL" id="KAK6987637.1"/>
    </source>
</evidence>
<sequence>MDLHCPSQKIELVDTNTLDKTLYGFRALKGVIPVKLKEIFKTLSKWREKPLFQDPEHLIITTTQSLSIIQGGEAEDDTNADADDEADDVEAPLFSRYHRQSRLRLSTHAKIDHLLFNLGPNIFEKAEHDAHAGATLRTRLDGTDKTRHCLGGGQKADNKDKLKEDKGMSRANALAGAADFLGQKNGFIAILLFT</sequence>
<organism evidence="1 2">
    <name type="scientific">Favolaschia claudopus</name>
    <dbReference type="NCBI Taxonomy" id="2862362"/>
    <lineage>
        <taxon>Eukaryota</taxon>
        <taxon>Fungi</taxon>
        <taxon>Dikarya</taxon>
        <taxon>Basidiomycota</taxon>
        <taxon>Agaricomycotina</taxon>
        <taxon>Agaricomycetes</taxon>
        <taxon>Agaricomycetidae</taxon>
        <taxon>Agaricales</taxon>
        <taxon>Marasmiineae</taxon>
        <taxon>Mycenaceae</taxon>
        <taxon>Favolaschia</taxon>
    </lineage>
</organism>
<name>A0AAV9ZMJ5_9AGAR</name>
<dbReference type="AlphaFoldDB" id="A0AAV9ZMJ5"/>
<evidence type="ECO:0000313" key="2">
    <source>
        <dbReference type="Proteomes" id="UP001362999"/>
    </source>
</evidence>
<dbReference type="Proteomes" id="UP001362999">
    <property type="component" value="Unassembled WGS sequence"/>
</dbReference>
<proteinExistence type="predicted"/>
<protein>
    <submittedName>
        <fullName evidence="1">Uncharacterized protein</fullName>
    </submittedName>
</protein>
<gene>
    <name evidence="1" type="ORF">R3P38DRAFT_2805550</name>
</gene>
<reference evidence="1 2" key="1">
    <citation type="journal article" date="2024" name="J Genomics">
        <title>Draft genome sequencing and assembly of Favolaschia claudopus CIRM-BRFM 2984 isolated from oak limbs.</title>
        <authorList>
            <person name="Navarro D."/>
            <person name="Drula E."/>
            <person name="Chaduli D."/>
            <person name="Cazenave R."/>
            <person name="Ahrendt S."/>
            <person name="Wang J."/>
            <person name="Lipzen A."/>
            <person name="Daum C."/>
            <person name="Barry K."/>
            <person name="Grigoriev I.V."/>
            <person name="Favel A."/>
            <person name="Rosso M.N."/>
            <person name="Martin F."/>
        </authorList>
    </citation>
    <scope>NUCLEOTIDE SEQUENCE [LARGE SCALE GENOMIC DNA]</scope>
    <source>
        <strain evidence="1 2">CIRM-BRFM 2984</strain>
    </source>
</reference>
<keyword evidence="2" id="KW-1185">Reference proteome</keyword>
<accession>A0AAV9ZMJ5</accession>
<comment type="caution">
    <text evidence="1">The sequence shown here is derived from an EMBL/GenBank/DDBJ whole genome shotgun (WGS) entry which is preliminary data.</text>
</comment>